<dbReference type="InterPro" id="IPR036187">
    <property type="entry name" value="DNA_mismatch_repair_MutS_sf"/>
</dbReference>
<organism evidence="12 13">
    <name type="scientific">Candidatus Nitrosacidococcus tergens</name>
    <dbReference type="NCBI Taxonomy" id="553981"/>
    <lineage>
        <taxon>Bacteria</taxon>
        <taxon>Pseudomonadati</taxon>
        <taxon>Pseudomonadota</taxon>
        <taxon>Gammaproteobacteria</taxon>
        <taxon>Chromatiales</taxon>
        <taxon>Chromatiaceae</taxon>
        <taxon>Candidatus Nitrosacidococcus</taxon>
    </lineage>
</organism>
<dbReference type="InterPro" id="IPR007695">
    <property type="entry name" value="DNA_mismatch_repair_MutS-lik_N"/>
</dbReference>
<dbReference type="Gene3D" id="3.40.1170.10">
    <property type="entry name" value="DNA repair protein MutS, domain I"/>
    <property type="match status" value="1"/>
</dbReference>
<keyword evidence="3 9" id="KW-0547">Nucleotide-binding</keyword>
<proteinExistence type="inferred from homology"/>
<dbReference type="HAMAP" id="MF_00096">
    <property type="entry name" value="MutS"/>
    <property type="match status" value="1"/>
</dbReference>
<dbReference type="InterPro" id="IPR027417">
    <property type="entry name" value="P-loop_NTPase"/>
</dbReference>
<evidence type="ECO:0000256" key="7">
    <source>
        <dbReference type="ARBA" id="ARBA00023204"/>
    </source>
</evidence>
<dbReference type="InterPro" id="IPR007860">
    <property type="entry name" value="DNA_mmatch_repair_MutS_con_dom"/>
</dbReference>
<evidence type="ECO:0000256" key="2">
    <source>
        <dbReference type="ARBA" id="ARBA00021982"/>
    </source>
</evidence>
<reference evidence="12 13" key="1">
    <citation type="submission" date="2020-03" db="EMBL/GenBank/DDBJ databases">
        <authorList>
            <person name="Picone N."/>
        </authorList>
    </citation>
    <scope>NUCLEOTIDE SEQUENCE [LARGE SCALE GENOMIC DNA]</scope>
    <source>
        <strain evidence="12">NSCAC1</strain>
    </source>
</reference>
<dbReference type="Gene3D" id="3.30.420.110">
    <property type="entry name" value="MutS, connector domain"/>
    <property type="match status" value="1"/>
</dbReference>
<dbReference type="Gene3D" id="6.10.140.430">
    <property type="match status" value="1"/>
</dbReference>
<dbReference type="NCBIfam" id="TIGR01070">
    <property type="entry name" value="mutS1"/>
    <property type="match status" value="1"/>
</dbReference>
<evidence type="ECO:0000256" key="4">
    <source>
        <dbReference type="ARBA" id="ARBA00022763"/>
    </source>
</evidence>
<keyword evidence="6 9" id="KW-0238">DNA-binding</keyword>
<dbReference type="PANTHER" id="PTHR11361">
    <property type="entry name" value="DNA MISMATCH REPAIR PROTEIN MUTS FAMILY MEMBER"/>
    <property type="match status" value="1"/>
</dbReference>
<name>A0A7G1QAE5_9GAMM</name>
<dbReference type="Pfam" id="PF05188">
    <property type="entry name" value="MutS_II"/>
    <property type="match status" value="1"/>
</dbReference>
<dbReference type="SMART" id="SM00533">
    <property type="entry name" value="MUTSd"/>
    <property type="match status" value="1"/>
</dbReference>
<dbReference type="SMART" id="SM00534">
    <property type="entry name" value="MUTSac"/>
    <property type="match status" value="1"/>
</dbReference>
<evidence type="ECO:0000256" key="10">
    <source>
        <dbReference type="RuleBase" id="RU003756"/>
    </source>
</evidence>
<feature type="binding site" evidence="9">
    <location>
        <begin position="605"/>
        <end position="612"/>
    </location>
    <ligand>
        <name>ATP</name>
        <dbReference type="ChEBI" id="CHEBI:30616"/>
    </ligand>
</feature>
<dbReference type="SUPFAM" id="SSF53150">
    <property type="entry name" value="DNA repair protein MutS, domain II"/>
    <property type="match status" value="1"/>
</dbReference>
<dbReference type="NCBIfam" id="NF003810">
    <property type="entry name" value="PRK05399.1"/>
    <property type="match status" value="1"/>
</dbReference>
<comment type="function">
    <text evidence="8 9">This protein is involved in the repair of mismatches in DNA. It is possible that it carries out the mismatch recognition step. This protein has a weak ATPase activity.</text>
</comment>
<dbReference type="Proteomes" id="UP000516072">
    <property type="component" value="Chromosome"/>
</dbReference>
<dbReference type="AlphaFoldDB" id="A0A7G1QAE5"/>
<dbReference type="SUPFAM" id="SSF48334">
    <property type="entry name" value="DNA repair protein MutS, domain III"/>
    <property type="match status" value="1"/>
</dbReference>
<dbReference type="InterPro" id="IPR007696">
    <property type="entry name" value="DNA_mismatch_repair_MutS_core"/>
</dbReference>
<keyword evidence="13" id="KW-1185">Reference proteome</keyword>
<dbReference type="GO" id="GO:0005829">
    <property type="term" value="C:cytosol"/>
    <property type="evidence" value="ECO:0007669"/>
    <property type="project" value="TreeGrafter"/>
</dbReference>
<dbReference type="InterPro" id="IPR017261">
    <property type="entry name" value="DNA_mismatch_repair_MutS/MSH"/>
</dbReference>
<dbReference type="Pfam" id="PF05192">
    <property type="entry name" value="MutS_III"/>
    <property type="match status" value="1"/>
</dbReference>
<comment type="similarity">
    <text evidence="1 9 10">Belongs to the DNA mismatch repair MutS family.</text>
</comment>
<evidence type="ECO:0000256" key="3">
    <source>
        <dbReference type="ARBA" id="ARBA00022741"/>
    </source>
</evidence>
<evidence type="ECO:0000256" key="6">
    <source>
        <dbReference type="ARBA" id="ARBA00023125"/>
    </source>
</evidence>
<dbReference type="Gene3D" id="3.40.50.300">
    <property type="entry name" value="P-loop containing nucleotide triphosphate hydrolases"/>
    <property type="match status" value="1"/>
</dbReference>
<dbReference type="GO" id="GO:0005524">
    <property type="term" value="F:ATP binding"/>
    <property type="evidence" value="ECO:0007669"/>
    <property type="project" value="UniProtKB-UniRule"/>
</dbReference>
<dbReference type="GO" id="GO:0003684">
    <property type="term" value="F:damaged DNA binding"/>
    <property type="evidence" value="ECO:0007669"/>
    <property type="project" value="UniProtKB-UniRule"/>
</dbReference>
<dbReference type="InterPro" id="IPR045076">
    <property type="entry name" value="MutS"/>
</dbReference>
<keyword evidence="7 9" id="KW-0234">DNA repair</keyword>
<evidence type="ECO:0000256" key="9">
    <source>
        <dbReference type="HAMAP-Rule" id="MF_00096"/>
    </source>
</evidence>
<protein>
    <recommendedName>
        <fullName evidence="2 9">DNA mismatch repair protein MutS</fullName>
    </recommendedName>
</protein>
<evidence type="ECO:0000313" key="12">
    <source>
        <dbReference type="EMBL" id="CAB1276314.1"/>
    </source>
</evidence>
<dbReference type="InterPro" id="IPR007861">
    <property type="entry name" value="DNA_mismatch_repair_MutS_clamp"/>
</dbReference>
<dbReference type="FunFam" id="3.40.1170.10:FF:000001">
    <property type="entry name" value="DNA mismatch repair protein MutS"/>
    <property type="match status" value="1"/>
</dbReference>
<evidence type="ECO:0000256" key="5">
    <source>
        <dbReference type="ARBA" id="ARBA00022840"/>
    </source>
</evidence>
<dbReference type="InterPro" id="IPR036678">
    <property type="entry name" value="MutS_con_dom_sf"/>
</dbReference>
<dbReference type="GO" id="GO:0140664">
    <property type="term" value="F:ATP-dependent DNA damage sensor activity"/>
    <property type="evidence" value="ECO:0007669"/>
    <property type="project" value="InterPro"/>
</dbReference>
<gene>
    <name evidence="9 12" type="primary">mutS</name>
    <name evidence="12" type="ORF">NSCAC_1106</name>
</gene>
<sequence>MMQQYLQIKKGYPDMLLLYRMGDFYELFYEDARRASQLLDIVLTARGQSAGQAIPMAGIPHHALDSYLAKLVHQGESVAICEQIGDPAKSKGPVERQVVRVVTPGTITDEALLDSRQDSLLVALCKSAKLIGLAILDLSSGRFTILEIEDERALAIELARIHPAEILINEGLVFSSINLKKYLVRALPAWYFDEKIAYRKICQQYSIQDLYGLGCETLKAAISAAGGLLQYIHDTQQMRTPHIQKIQIEWQETSVIIDPNTRYNLELEKSISGDASHTLISILDNTATPMGGRLLRRWLHRPVRNHDLLRERQQAISILLESGSVEKLQKLLHNISDIERILARIALRSARPRDLVQLRETFFLLPETQKILSSLEKSTLLQSLQKALGPFPEVYQLLKDAIAENPSLLIRDGGVIASGFDTELDQLRQLSENTGQFLIELEQQERKVTEIPTLRVDYNKVHGYFIEITRAQTNKAPSHYIRRQTLKNAERYITPELKDFETKILTARDRALNREKILYERLLTQLLDPLPALQQCASALAELDVLNNLAERAKDLSYTKPIFSSQPEIFIEQGRHPVVEKNLDTPFVPNDLKLYKNHEILIITGPNMGGKSTYMRQTALIVLLAYIGSFVPADYAKIGPIDRIFTRIGASDDLAGGRSTFMVEMSETANIINNATQNSLVLIDEIGRGTSTFDGLSLAWSVISHLAYKLRAFTLFSTHYFELTKLTKNFPNIVNIHFAATEYEEQIIFLHKIREGPARQSYGLQVAALAGMPQEIIEQAQYQLIKLENCTQEQVSSQYLSIIKNLSNLDLDDVSPRQALEILYKQKQLLININENS</sequence>
<dbReference type="PROSITE" id="PS00486">
    <property type="entry name" value="DNA_MISMATCH_REPAIR_2"/>
    <property type="match status" value="1"/>
</dbReference>
<dbReference type="SUPFAM" id="SSF55271">
    <property type="entry name" value="DNA repair protein MutS, domain I"/>
    <property type="match status" value="1"/>
</dbReference>
<feature type="domain" description="DNA mismatch repair proteins mutS family" evidence="11">
    <location>
        <begin position="679"/>
        <end position="695"/>
    </location>
</feature>
<dbReference type="FunFam" id="3.40.50.300:FF:000870">
    <property type="entry name" value="MutS protein homolog 4"/>
    <property type="match status" value="1"/>
</dbReference>
<dbReference type="CDD" id="cd03284">
    <property type="entry name" value="ABC_MutS1"/>
    <property type="match status" value="1"/>
</dbReference>
<dbReference type="KEGG" id="ntg:NSCAC_1106"/>
<dbReference type="EMBL" id="LR778175">
    <property type="protein sequence ID" value="CAB1276314.1"/>
    <property type="molecule type" value="Genomic_DNA"/>
</dbReference>
<dbReference type="Pfam" id="PF00488">
    <property type="entry name" value="MutS_V"/>
    <property type="match status" value="1"/>
</dbReference>
<accession>A0A7G1QAE5</accession>
<keyword evidence="5 9" id="KW-0067">ATP-binding</keyword>
<dbReference type="PIRSF" id="PIRSF037677">
    <property type="entry name" value="DNA_mis_repair_Msh6"/>
    <property type="match status" value="1"/>
</dbReference>
<dbReference type="PANTHER" id="PTHR11361:SF34">
    <property type="entry name" value="DNA MISMATCH REPAIR PROTEIN MSH1, MITOCHONDRIAL"/>
    <property type="match status" value="1"/>
</dbReference>
<dbReference type="InterPro" id="IPR016151">
    <property type="entry name" value="DNA_mismatch_repair_MutS_N"/>
</dbReference>
<keyword evidence="4 9" id="KW-0227">DNA damage</keyword>
<evidence type="ECO:0000259" key="11">
    <source>
        <dbReference type="PROSITE" id="PS00486"/>
    </source>
</evidence>
<dbReference type="GO" id="GO:0030983">
    <property type="term" value="F:mismatched DNA binding"/>
    <property type="evidence" value="ECO:0007669"/>
    <property type="project" value="InterPro"/>
</dbReference>
<dbReference type="GO" id="GO:0006298">
    <property type="term" value="P:mismatch repair"/>
    <property type="evidence" value="ECO:0007669"/>
    <property type="project" value="UniProtKB-UniRule"/>
</dbReference>
<dbReference type="FunFam" id="1.10.1420.10:FF:000002">
    <property type="entry name" value="DNA mismatch repair protein MutS"/>
    <property type="match status" value="1"/>
</dbReference>
<dbReference type="Pfam" id="PF01624">
    <property type="entry name" value="MutS_I"/>
    <property type="match status" value="1"/>
</dbReference>
<dbReference type="InterPro" id="IPR000432">
    <property type="entry name" value="DNA_mismatch_repair_MutS_C"/>
</dbReference>
<dbReference type="InterPro" id="IPR005748">
    <property type="entry name" value="DNA_mismatch_repair_MutS"/>
</dbReference>
<evidence type="ECO:0000256" key="8">
    <source>
        <dbReference type="ARBA" id="ARBA00024647"/>
    </source>
</evidence>
<dbReference type="SUPFAM" id="SSF52540">
    <property type="entry name" value="P-loop containing nucleoside triphosphate hydrolases"/>
    <property type="match status" value="1"/>
</dbReference>
<evidence type="ECO:0000256" key="1">
    <source>
        <dbReference type="ARBA" id="ARBA00006271"/>
    </source>
</evidence>
<dbReference type="Gene3D" id="1.10.1420.10">
    <property type="match status" value="2"/>
</dbReference>
<dbReference type="Pfam" id="PF05190">
    <property type="entry name" value="MutS_IV"/>
    <property type="match status" value="1"/>
</dbReference>
<evidence type="ECO:0000313" key="13">
    <source>
        <dbReference type="Proteomes" id="UP000516072"/>
    </source>
</evidence>